<dbReference type="Proteomes" id="UP000236893">
    <property type="component" value="Unassembled WGS sequence"/>
</dbReference>
<organism evidence="2 3">
    <name type="scientific">Solitalea longa</name>
    <dbReference type="NCBI Taxonomy" id="2079460"/>
    <lineage>
        <taxon>Bacteria</taxon>
        <taxon>Pseudomonadati</taxon>
        <taxon>Bacteroidota</taxon>
        <taxon>Sphingobacteriia</taxon>
        <taxon>Sphingobacteriales</taxon>
        <taxon>Sphingobacteriaceae</taxon>
        <taxon>Solitalea</taxon>
    </lineage>
</organism>
<dbReference type="RefSeq" id="WP_103790342.1">
    <property type="nucleotide sequence ID" value="NZ_PQVF01000014.1"/>
</dbReference>
<evidence type="ECO:0000313" key="2">
    <source>
        <dbReference type="EMBL" id="POY35076.1"/>
    </source>
</evidence>
<keyword evidence="1" id="KW-0812">Transmembrane</keyword>
<dbReference type="OrthoDB" id="9798708at2"/>
<keyword evidence="1" id="KW-1133">Transmembrane helix</keyword>
<keyword evidence="3" id="KW-1185">Reference proteome</keyword>
<sequence>MEKPTDEKRKALLRSYARYSGMGFQMIAIIGAFAYGGVKLDDHIKGNQPWFTILGCLLGIGLSFYFVIKQLQE</sequence>
<proteinExistence type="predicted"/>
<name>A0A2S4ZXR2_9SPHI</name>
<evidence type="ECO:0000256" key="1">
    <source>
        <dbReference type="SAM" id="Phobius"/>
    </source>
</evidence>
<comment type="caution">
    <text evidence="2">The sequence shown here is derived from an EMBL/GenBank/DDBJ whole genome shotgun (WGS) entry which is preliminary data.</text>
</comment>
<feature type="transmembrane region" description="Helical" evidence="1">
    <location>
        <begin position="21"/>
        <end position="38"/>
    </location>
</feature>
<keyword evidence="1" id="KW-0472">Membrane</keyword>
<evidence type="ECO:0000313" key="3">
    <source>
        <dbReference type="Proteomes" id="UP000236893"/>
    </source>
</evidence>
<dbReference type="InterPro" id="IPR032820">
    <property type="entry name" value="ATPase_put"/>
</dbReference>
<accession>A0A2S4ZXR2</accession>
<dbReference type="Pfam" id="PF09527">
    <property type="entry name" value="ATPase_gene1"/>
    <property type="match status" value="1"/>
</dbReference>
<dbReference type="EMBL" id="PQVF01000014">
    <property type="protein sequence ID" value="POY35076.1"/>
    <property type="molecule type" value="Genomic_DNA"/>
</dbReference>
<reference evidence="2 3" key="1">
    <citation type="submission" date="2018-01" db="EMBL/GenBank/DDBJ databases">
        <authorList>
            <person name="Gaut B.S."/>
            <person name="Morton B.R."/>
            <person name="Clegg M.T."/>
            <person name="Duvall M.R."/>
        </authorList>
    </citation>
    <scope>NUCLEOTIDE SEQUENCE [LARGE SCALE GENOMIC DNA]</scope>
    <source>
        <strain evidence="2 3">HR-AV</strain>
    </source>
</reference>
<feature type="transmembrane region" description="Helical" evidence="1">
    <location>
        <begin position="50"/>
        <end position="68"/>
    </location>
</feature>
<protein>
    <recommendedName>
        <fullName evidence="4">ATPase F0F1</fullName>
    </recommendedName>
</protein>
<gene>
    <name evidence="2" type="ORF">C3K47_16875</name>
</gene>
<dbReference type="AlphaFoldDB" id="A0A2S4ZXR2"/>
<evidence type="ECO:0008006" key="4">
    <source>
        <dbReference type="Google" id="ProtNLM"/>
    </source>
</evidence>